<dbReference type="Proteomes" id="UP000031307">
    <property type="component" value="Unassembled WGS sequence"/>
</dbReference>
<comment type="caution">
    <text evidence="2">The sequence shown here is derived from an EMBL/GenBank/DDBJ whole genome shotgun (WGS) entry which is preliminary data.</text>
</comment>
<gene>
    <name evidence="2" type="ORF">DB43_GY00020</name>
</gene>
<evidence type="ECO:0000256" key="1">
    <source>
        <dbReference type="SAM" id="SignalP"/>
    </source>
</evidence>
<feature type="signal peptide" evidence="1">
    <location>
        <begin position="1"/>
        <end position="25"/>
    </location>
</feature>
<organism evidence="2 3">
    <name type="scientific">Parachlamydia acanthamoebae</name>
    <dbReference type="NCBI Taxonomy" id="83552"/>
    <lineage>
        <taxon>Bacteria</taxon>
        <taxon>Pseudomonadati</taxon>
        <taxon>Chlamydiota</taxon>
        <taxon>Chlamydiia</taxon>
        <taxon>Parachlamydiales</taxon>
        <taxon>Parachlamydiaceae</taxon>
        <taxon>Parachlamydia</taxon>
    </lineage>
</organism>
<dbReference type="InterPro" id="IPR008983">
    <property type="entry name" value="Tumour_necrosis_fac-like_dom"/>
</dbReference>
<evidence type="ECO:0000313" key="3">
    <source>
        <dbReference type="Proteomes" id="UP000031307"/>
    </source>
</evidence>
<dbReference type="RefSeq" id="WP_006342256.1">
    <property type="nucleotide sequence ID" value="NZ_JASBUT010000035.1"/>
</dbReference>
<evidence type="ECO:0000313" key="2">
    <source>
        <dbReference type="EMBL" id="KIA77017.1"/>
    </source>
</evidence>
<protein>
    <recommendedName>
        <fullName evidence="4">C1q domain-containing protein</fullName>
    </recommendedName>
</protein>
<proteinExistence type="predicted"/>
<evidence type="ECO:0008006" key="4">
    <source>
        <dbReference type="Google" id="ProtNLM"/>
    </source>
</evidence>
<keyword evidence="1" id="KW-0732">Signal</keyword>
<name>A0A0C1E6X7_9BACT</name>
<dbReference type="Gene3D" id="2.60.120.40">
    <property type="match status" value="1"/>
</dbReference>
<feature type="chain" id="PRO_5002130400" description="C1q domain-containing protein" evidence="1">
    <location>
        <begin position="26"/>
        <end position="156"/>
    </location>
</feature>
<dbReference type="AlphaFoldDB" id="A0A0C1E6X7"/>
<dbReference type="EMBL" id="JSAM01000094">
    <property type="protein sequence ID" value="KIA77017.1"/>
    <property type="molecule type" value="Genomic_DNA"/>
</dbReference>
<reference evidence="2 3" key="1">
    <citation type="journal article" date="2014" name="Mol. Biol. Evol.">
        <title>Massive expansion of Ubiquitination-related gene families within the Chlamydiae.</title>
        <authorList>
            <person name="Domman D."/>
            <person name="Collingro A."/>
            <person name="Lagkouvardos I."/>
            <person name="Gehre L."/>
            <person name="Weinmaier T."/>
            <person name="Rattei T."/>
            <person name="Subtil A."/>
            <person name="Horn M."/>
        </authorList>
    </citation>
    <scope>NUCLEOTIDE SEQUENCE [LARGE SCALE GENOMIC DNA]</scope>
    <source>
        <strain evidence="2 3">OEW1</strain>
    </source>
</reference>
<sequence length="156" mass="16908">MKNWIKFTGCAFASLMLLTQSLMSAENLAELIDQQNEAITQTSFYFSGSLNAPGAIPFNSRAVTLVHKAQTGGVITIPLSGNYLIEFEGTSNVSSNFTFQLKVNNAVFDLPVTISDVLANSQKVSSTTSQLLNAGDQISIETDLIFYEANLTLTKQ</sequence>
<accession>A0A0C1E6X7</accession>
<dbReference type="PATRIC" id="fig|83552.4.peg.1841"/>